<organism evidence="3">
    <name type="scientific">Naegleria gruberi</name>
    <name type="common">Amoeba</name>
    <dbReference type="NCBI Taxonomy" id="5762"/>
    <lineage>
        <taxon>Eukaryota</taxon>
        <taxon>Discoba</taxon>
        <taxon>Heterolobosea</taxon>
        <taxon>Tetramitia</taxon>
        <taxon>Eutetramitia</taxon>
        <taxon>Vahlkampfiidae</taxon>
        <taxon>Naegleria</taxon>
    </lineage>
</organism>
<feature type="transmembrane region" description="Helical" evidence="1">
    <location>
        <begin position="24"/>
        <end position="43"/>
    </location>
</feature>
<protein>
    <submittedName>
        <fullName evidence="2">Predicted protein</fullName>
    </submittedName>
</protein>
<dbReference type="AlphaFoldDB" id="D2VYH7"/>
<evidence type="ECO:0000313" key="3">
    <source>
        <dbReference type="Proteomes" id="UP000006671"/>
    </source>
</evidence>
<name>D2VYH7_NAEGR</name>
<dbReference type="InParanoid" id="D2VYH7"/>
<keyword evidence="1" id="KW-0472">Membrane</keyword>
<evidence type="ECO:0000256" key="1">
    <source>
        <dbReference type="SAM" id="Phobius"/>
    </source>
</evidence>
<accession>D2VYH7</accession>
<dbReference type="EMBL" id="GG738911">
    <property type="protein sequence ID" value="EFC38062.1"/>
    <property type="molecule type" value="Genomic_DNA"/>
</dbReference>
<dbReference type="KEGG" id="ngr:NAEGRDRAFT_74125"/>
<sequence length="535" mass="62930">MFINSERLVEYVNKQVLCMDTCHALNLLFVGLYSLGFYMISIFENGVLKRTMEISDRFVSFQVDEQAEFIYLLSNGNCGRLTKMKLDDTSIVWHFNSINSFCLAGNEIYVGFSCKTYLTVHILDTIDGSQKKQFTVDKGMNTFILKQMKYYERKLYLLFHKCGTRNIVHHSNLFMIVDLITEKTQPIKLEKTLSTIGITTGGLLIFFGLWDVDVYDINSRLLLGINYSQFQSKCFLSACANHFDKHSNRYYIHQFEEQKNQKDEIIQISSSIVSEQLEISMNVVDAPLNSKIWQAIEKLGGQLPQYIPQDKISYRNLNFEDSQYSIYPDCLEYLLRVDFGQVGFWYKDKEITKNFTFEKEAYVDWVRKKRDNELFFATPFFHNQGMFLYVKKEELSNNDDFPVHLLYQTNDENNQHEEKVMSLLEFLSRLSLAEHVILNTGFEYFINFEMICKELLEKNIIDPETRQLDIEYLIKNFEGANMYLKIYFNNSKFRFGNSIYEKLFLILTANDCSKNCLIEMESEVDSDDDDEYCIL</sequence>
<proteinExistence type="predicted"/>
<dbReference type="GeneID" id="8857957"/>
<gene>
    <name evidence="2" type="ORF">NAEGRDRAFT_74125</name>
</gene>
<keyword evidence="1" id="KW-0812">Transmembrane</keyword>
<dbReference type="RefSeq" id="XP_002670806.1">
    <property type="nucleotide sequence ID" value="XM_002670760.1"/>
</dbReference>
<evidence type="ECO:0000313" key="2">
    <source>
        <dbReference type="EMBL" id="EFC38062.1"/>
    </source>
</evidence>
<reference evidence="2 3" key="1">
    <citation type="journal article" date="2010" name="Cell">
        <title>The genome of Naegleria gruberi illuminates early eukaryotic versatility.</title>
        <authorList>
            <person name="Fritz-Laylin L.K."/>
            <person name="Prochnik S.E."/>
            <person name="Ginger M.L."/>
            <person name="Dacks J.B."/>
            <person name="Carpenter M.L."/>
            <person name="Field M.C."/>
            <person name="Kuo A."/>
            <person name="Paredez A."/>
            <person name="Chapman J."/>
            <person name="Pham J."/>
            <person name="Shu S."/>
            <person name="Neupane R."/>
            <person name="Cipriano M."/>
            <person name="Mancuso J."/>
            <person name="Tu H."/>
            <person name="Salamov A."/>
            <person name="Lindquist E."/>
            <person name="Shapiro H."/>
            <person name="Lucas S."/>
            <person name="Grigoriev I.V."/>
            <person name="Cande W.Z."/>
            <person name="Fulton C."/>
            <person name="Rokhsar D.S."/>
            <person name="Dawson S.C."/>
        </authorList>
    </citation>
    <scope>NUCLEOTIDE SEQUENCE [LARGE SCALE GENOMIC DNA]</scope>
    <source>
        <strain evidence="2 3">NEG-M</strain>
    </source>
</reference>
<dbReference type="Proteomes" id="UP000006671">
    <property type="component" value="Unassembled WGS sequence"/>
</dbReference>
<dbReference type="VEuPathDB" id="AmoebaDB:NAEGRDRAFT_74125"/>
<keyword evidence="1" id="KW-1133">Transmembrane helix</keyword>
<keyword evidence="3" id="KW-1185">Reference proteome</keyword>